<comment type="caution">
    <text evidence="2">The sequence shown here is derived from an EMBL/GenBank/DDBJ whole genome shotgun (WGS) entry which is preliminary data.</text>
</comment>
<dbReference type="InterPro" id="IPR037138">
    <property type="entry name" value="His_deacetylse_dom_sf"/>
</dbReference>
<protein>
    <recommendedName>
        <fullName evidence="1">Histone deacetylase domain-containing protein</fullName>
    </recommendedName>
</protein>
<dbReference type="GO" id="GO:0004407">
    <property type="term" value="F:histone deacetylase activity"/>
    <property type="evidence" value="ECO:0007669"/>
    <property type="project" value="TreeGrafter"/>
</dbReference>
<dbReference type="PANTHER" id="PTHR10625">
    <property type="entry name" value="HISTONE DEACETYLASE HDAC1-RELATED"/>
    <property type="match status" value="1"/>
</dbReference>
<dbReference type="InterPro" id="IPR023801">
    <property type="entry name" value="His_deacetylse_dom"/>
</dbReference>
<dbReference type="GO" id="GO:0040029">
    <property type="term" value="P:epigenetic regulation of gene expression"/>
    <property type="evidence" value="ECO:0007669"/>
    <property type="project" value="TreeGrafter"/>
</dbReference>
<feature type="domain" description="Histone deacetylase" evidence="1">
    <location>
        <begin position="120"/>
        <end position="373"/>
    </location>
</feature>
<accession>A0A9D4ZCL8</accession>
<sequence length="483" mass="53201">MIAMASLWSTAFSSIPTLSNSVRFTSFAPSISFCILLPCRLPQPSYIVRCLKANVDTTFVESLAGIDASFTETKKAAADVGRGSDLVAFYSDHYEVPVNVEKEASLDKCHATRLLLEGDRFLEDIFVDFPAPLAVSEELCLVYEERYMKMLLNGEWSANELPPAGFPWSHELLTRSCASAGGAVAAMHVVMLGLRLVAASISGYGCSSHVEGFPLVPSGVFNDVAIAASVALQSYPNFCNARKPILVVDLDVHQRTDTRRLFENDNRVVTFNLHGSNNAPWCTDMRAKSDSGLLDCTGDDYYLAVLSDRLQHLFDFCNPGLVFFQAGVDALAEDLSGKLSMTRQGLIHRNNIVYTACFTRKIPLVITMGSGCSKPVDASIEAHADVYRAAALRNVLGGKCGWQLMHWWEESFWNGCTLVKALRYMPGVSCVQSAIMCSWKDGKKFCPCRSLLQDCFLPPDALLLLSIHYFFVFLKVSLLAPQD</sequence>
<dbReference type="Proteomes" id="UP000886520">
    <property type="component" value="Chromosome 15"/>
</dbReference>
<dbReference type="AlphaFoldDB" id="A0A9D4ZCL8"/>
<dbReference type="InterPro" id="IPR023696">
    <property type="entry name" value="Ureohydrolase_dom_sf"/>
</dbReference>
<dbReference type="PANTHER" id="PTHR10625:SF19">
    <property type="entry name" value="HISTONE DEACETYLASE 12"/>
    <property type="match status" value="1"/>
</dbReference>
<keyword evidence="3" id="KW-1185">Reference proteome</keyword>
<reference evidence="2" key="1">
    <citation type="submission" date="2021-01" db="EMBL/GenBank/DDBJ databases">
        <title>Adiantum capillus-veneris genome.</title>
        <authorList>
            <person name="Fang Y."/>
            <person name="Liao Q."/>
        </authorList>
    </citation>
    <scope>NUCLEOTIDE SEQUENCE</scope>
    <source>
        <strain evidence="2">H3</strain>
        <tissue evidence="2">Leaf</tissue>
    </source>
</reference>
<organism evidence="2 3">
    <name type="scientific">Adiantum capillus-veneris</name>
    <name type="common">Maidenhair fern</name>
    <dbReference type="NCBI Taxonomy" id="13818"/>
    <lineage>
        <taxon>Eukaryota</taxon>
        <taxon>Viridiplantae</taxon>
        <taxon>Streptophyta</taxon>
        <taxon>Embryophyta</taxon>
        <taxon>Tracheophyta</taxon>
        <taxon>Polypodiopsida</taxon>
        <taxon>Polypodiidae</taxon>
        <taxon>Polypodiales</taxon>
        <taxon>Pteridineae</taxon>
        <taxon>Pteridaceae</taxon>
        <taxon>Vittarioideae</taxon>
        <taxon>Adiantum</taxon>
    </lineage>
</organism>
<gene>
    <name evidence="2" type="ORF">GOP47_0015398</name>
</gene>
<proteinExistence type="predicted"/>
<name>A0A9D4ZCL8_ADICA</name>
<dbReference type="SUPFAM" id="SSF52768">
    <property type="entry name" value="Arginase/deacetylase"/>
    <property type="match status" value="1"/>
</dbReference>
<evidence type="ECO:0000313" key="3">
    <source>
        <dbReference type="Proteomes" id="UP000886520"/>
    </source>
</evidence>
<dbReference type="Gene3D" id="3.40.800.20">
    <property type="entry name" value="Histone deacetylase domain"/>
    <property type="match status" value="1"/>
</dbReference>
<dbReference type="Pfam" id="PF00850">
    <property type="entry name" value="Hist_deacetyl"/>
    <property type="match status" value="1"/>
</dbReference>
<evidence type="ECO:0000259" key="1">
    <source>
        <dbReference type="Pfam" id="PF00850"/>
    </source>
</evidence>
<dbReference type="EMBL" id="JABFUD020000015">
    <property type="protein sequence ID" value="KAI5069097.1"/>
    <property type="molecule type" value="Genomic_DNA"/>
</dbReference>
<dbReference type="OrthoDB" id="10327812at2759"/>
<evidence type="ECO:0000313" key="2">
    <source>
        <dbReference type="EMBL" id="KAI5069097.1"/>
    </source>
</evidence>